<dbReference type="Proteomes" id="UP001207930">
    <property type="component" value="Unassembled WGS sequence"/>
</dbReference>
<reference evidence="1 2" key="1">
    <citation type="submission" date="2022-10" db="EMBL/GenBank/DDBJ databases">
        <title>Luteolibacter flavescens strain MCCC 1K03193, whole genome shotgun sequencing project.</title>
        <authorList>
            <person name="Zhao G."/>
            <person name="Shen L."/>
        </authorList>
    </citation>
    <scope>NUCLEOTIDE SEQUENCE [LARGE SCALE GENOMIC DNA]</scope>
    <source>
        <strain evidence="1 2">MCCC 1K03193</strain>
    </source>
</reference>
<evidence type="ECO:0000313" key="1">
    <source>
        <dbReference type="EMBL" id="MCW1885446.1"/>
    </source>
</evidence>
<accession>A0ABT3FPE1</accession>
<dbReference type="RefSeq" id="WP_264501403.1">
    <property type="nucleotide sequence ID" value="NZ_JAPDDS010000006.1"/>
</dbReference>
<comment type="caution">
    <text evidence="1">The sequence shown here is derived from an EMBL/GenBank/DDBJ whole genome shotgun (WGS) entry which is preliminary data.</text>
</comment>
<name>A0ABT3FPE1_9BACT</name>
<gene>
    <name evidence="1" type="ORF">OKA04_11960</name>
</gene>
<keyword evidence="2" id="KW-1185">Reference proteome</keyword>
<proteinExistence type="predicted"/>
<evidence type="ECO:0000313" key="2">
    <source>
        <dbReference type="Proteomes" id="UP001207930"/>
    </source>
</evidence>
<protein>
    <submittedName>
        <fullName evidence="1">Uncharacterized protein</fullName>
    </submittedName>
</protein>
<dbReference type="EMBL" id="JAPDDS010000006">
    <property type="protein sequence ID" value="MCW1885446.1"/>
    <property type="molecule type" value="Genomic_DNA"/>
</dbReference>
<organism evidence="1 2">
    <name type="scientific">Luteolibacter flavescens</name>
    <dbReference type="NCBI Taxonomy" id="1859460"/>
    <lineage>
        <taxon>Bacteria</taxon>
        <taxon>Pseudomonadati</taxon>
        <taxon>Verrucomicrobiota</taxon>
        <taxon>Verrucomicrobiia</taxon>
        <taxon>Verrucomicrobiales</taxon>
        <taxon>Verrucomicrobiaceae</taxon>
        <taxon>Luteolibacter</taxon>
    </lineage>
</organism>
<sequence>MSPPPAPAPYNWKHEHGRLWDAHVPPSGPAKTLQGELIRICGKLVDQAYRNGNGNWDADHETMWRFVARQITEDDTFPEAEKQVIRELVETIIRDEATPDLSGDGSTYYRVNERAVDWCMAHPEPIPHVPDGSYRR</sequence>